<dbReference type="InterPro" id="IPR010343">
    <property type="entry name" value="ArAE_1"/>
</dbReference>
<dbReference type="InterPro" id="IPR052984">
    <property type="entry name" value="UPF0421"/>
</dbReference>
<accession>A0ABX7E650</accession>
<evidence type="ECO:0000256" key="5">
    <source>
        <dbReference type="ARBA" id="ARBA00023136"/>
    </source>
</evidence>
<keyword evidence="3 6" id="KW-0812">Transmembrane</keyword>
<dbReference type="RefSeq" id="WP_202780202.1">
    <property type="nucleotide sequence ID" value="NZ_CP065425.1"/>
</dbReference>
<keyword evidence="4 6" id="KW-1133">Transmembrane helix</keyword>
<gene>
    <name evidence="8" type="ORF">I5776_08555</name>
</gene>
<dbReference type="EMBL" id="CP065425">
    <property type="protein sequence ID" value="QQZ10922.1"/>
    <property type="molecule type" value="Genomic_DNA"/>
</dbReference>
<evidence type="ECO:0000256" key="1">
    <source>
        <dbReference type="ARBA" id="ARBA00004651"/>
    </source>
</evidence>
<feature type="domain" description="Putative aromatic acid exporter C-terminal" evidence="7">
    <location>
        <begin position="147"/>
        <end position="310"/>
    </location>
</feature>
<evidence type="ECO:0000256" key="6">
    <source>
        <dbReference type="SAM" id="Phobius"/>
    </source>
</evidence>
<dbReference type="Proteomes" id="UP000595691">
    <property type="component" value="Chromosome"/>
</dbReference>
<dbReference type="Pfam" id="PF11728">
    <property type="entry name" value="ArAE_1_C"/>
    <property type="match status" value="1"/>
</dbReference>
<sequence>MFKIGYRTMKTAIATPVAIYIAQVLHLQNYFSAGILAILCIQSTKKKSVKAAWSRFSACVIAMLLSTLFFTILGQHPFVIGLVLLIFIPVTVMFKINEGVVSSSVIILHFLAAPLIDTHLFINEFAIILIGIGVALAMNLYMPSLDRQLLIYQEKIEGNFRLIFEEIIQYLRTNKNTWDGKEITETAEIIEKAKILAFRDVENRFTTNESFYYSYFKMREKQFEIIERTLPIITSISSMVEQRMMMADFVEDLKENIKPKNTALERLKKLYSMQKQIRQMDLPNTREEFEARATLFQFMREIEQYLMIKSNFKVDKNEQKKSLANIKMYPIE</sequence>
<evidence type="ECO:0000256" key="4">
    <source>
        <dbReference type="ARBA" id="ARBA00022989"/>
    </source>
</evidence>
<dbReference type="PANTHER" id="PTHR40064:SF1">
    <property type="entry name" value="MEMBRANE PROTEIN"/>
    <property type="match status" value="1"/>
</dbReference>
<protein>
    <submittedName>
        <fullName evidence="8">Aromatic acid exporter family protein</fullName>
    </submittedName>
</protein>
<organism evidence="8 9">
    <name type="scientific">Heyndrickxia vini</name>
    <dbReference type="NCBI Taxonomy" id="1476025"/>
    <lineage>
        <taxon>Bacteria</taxon>
        <taxon>Bacillati</taxon>
        <taxon>Bacillota</taxon>
        <taxon>Bacilli</taxon>
        <taxon>Bacillales</taxon>
        <taxon>Bacillaceae</taxon>
        <taxon>Heyndrickxia</taxon>
    </lineage>
</organism>
<evidence type="ECO:0000259" key="7">
    <source>
        <dbReference type="Pfam" id="PF11728"/>
    </source>
</evidence>
<dbReference type="PANTHER" id="PTHR40064">
    <property type="entry name" value="MEMBRANE PROTEIN-RELATED"/>
    <property type="match status" value="1"/>
</dbReference>
<keyword evidence="5 6" id="KW-0472">Membrane</keyword>
<dbReference type="InterPro" id="IPR038323">
    <property type="entry name" value="ArAE_1_C_sf"/>
</dbReference>
<dbReference type="Pfam" id="PF06081">
    <property type="entry name" value="ArAE_1"/>
    <property type="match status" value="1"/>
</dbReference>
<evidence type="ECO:0000313" key="8">
    <source>
        <dbReference type="EMBL" id="QQZ10922.1"/>
    </source>
</evidence>
<evidence type="ECO:0000313" key="9">
    <source>
        <dbReference type="Proteomes" id="UP000595691"/>
    </source>
</evidence>
<feature type="transmembrane region" description="Helical" evidence="6">
    <location>
        <begin position="122"/>
        <end position="142"/>
    </location>
</feature>
<keyword evidence="9" id="KW-1185">Reference proteome</keyword>
<dbReference type="Gene3D" id="1.20.120.940">
    <property type="entry name" value="Putative aromatic acid exporter, C-terminal domain"/>
    <property type="match status" value="1"/>
</dbReference>
<name>A0ABX7E650_9BACI</name>
<keyword evidence="2" id="KW-1003">Cell membrane</keyword>
<feature type="transmembrane region" description="Helical" evidence="6">
    <location>
        <begin position="53"/>
        <end position="72"/>
    </location>
</feature>
<feature type="transmembrane region" description="Helical" evidence="6">
    <location>
        <begin position="78"/>
        <end position="94"/>
    </location>
</feature>
<evidence type="ECO:0000256" key="2">
    <source>
        <dbReference type="ARBA" id="ARBA00022475"/>
    </source>
</evidence>
<proteinExistence type="predicted"/>
<evidence type="ECO:0000256" key="3">
    <source>
        <dbReference type="ARBA" id="ARBA00022692"/>
    </source>
</evidence>
<dbReference type="InterPro" id="IPR021062">
    <property type="entry name" value="ArAE_1_C"/>
</dbReference>
<comment type="subcellular location">
    <subcellularLocation>
        <location evidence="1">Cell membrane</location>
        <topology evidence="1">Multi-pass membrane protein</topology>
    </subcellularLocation>
</comment>
<reference evidence="8 9" key="1">
    <citation type="submission" date="2020-11" db="EMBL/GenBank/DDBJ databases">
        <title>Taxonomic evaluation of the Bacillus sporothermodurans group of bacteria based on whole genome sequences.</title>
        <authorList>
            <person name="Fiedler G."/>
            <person name="Herbstmann A.-D."/>
            <person name="Doll E."/>
            <person name="Wenning M."/>
            <person name="Brinks E."/>
            <person name="Kabisch J."/>
            <person name="Breitenwieser F."/>
            <person name="Lappann M."/>
            <person name="Boehnlein C."/>
            <person name="Franz C."/>
        </authorList>
    </citation>
    <scope>NUCLEOTIDE SEQUENCE [LARGE SCALE GENOMIC DNA]</scope>
    <source>
        <strain evidence="8 9">JCM 19841</strain>
    </source>
</reference>